<keyword evidence="11" id="KW-0496">Mitochondrion</keyword>
<dbReference type="GO" id="GO:0000281">
    <property type="term" value="P:mitotic cytokinesis"/>
    <property type="evidence" value="ECO:0007669"/>
    <property type="project" value="TreeGrafter"/>
</dbReference>
<comment type="function">
    <text evidence="15">Required for normal cytokinesis during mitosis. Plays a role in the regulation of cell proliferation. May be a component of the chromosomal passenger complex (CPC), a complex that acts as a key regulator of mitosis. The CPC complex has essential functions at the centromere in ensuring correct chromosome alignment and segregation and is required for chromatin-induced microtubule stabilization and spindle assembly. Increases AURKB activity. Inhibits apoptosis induced by TGFB1. Overexpression induces swelling of mitochondria and reduces mitochondrial membrane potential.</text>
</comment>
<evidence type="ECO:0000256" key="4">
    <source>
        <dbReference type="ARBA" id="ARBA00004479"/>
    </source>
</evidence>
<evidence type="ECO:0000256" key="11">
    <source>
        <dbReference type="ARBA" id="ARBA00023128"/>
    </source>
</evidence>
<evidence type="ECO:0000313" key="21">
    <source>
        <dbReference type="Proteomes" id="UP001230051"/>
    </source>
</evidence>
<feature type="signal peptide" evidence="19">
    <location>
        <begin position="1"/>
        <end position="28"/>
    </location>
</feature>
<dbReference type="InterPro" id="IPR008657">
    <property type="entry name" value="JTB"/>
</dbReference>
<proteinExistence type="inferred from homology"/>
<comment type="similarity">
    <text evidence="16">Belongs to the JTB family.</text>
</comment>
<dbReference type="GO" id="GO:0016020">
    <property type="term" value="C:membrane"/>
    <property type="evidence" value="ECO:0007669"/>
    <property type="project" value="UniProtKB-SubCell"/>
</dbReference>
<feature type="chain" id="PRO_5042021971" description="Protein JTB" evidence="19">
    <location>
        <begin position="29"/>
        <end position="144"/>
    </location>
</feature>
<dbReference type="GO" id="GO:0005739">
    <property type="term" value="C:mitochondrion"/>
    <property type="evidence" value="ECO:0007669"/>
    <property type="project" value="UniProtKB-SubCell"/>
</dbReference>
<keyword evidence="6" id="KW-0132">Cell division</keyword>
<accession>A0AAD8GH64</accession>
<dbReference type="AlphaFoldDB" id="A0AAD8GH64"/>
<evidence type="ECO:0000256" key="14">
    <source>
        <dbReference type="ARBA" id="ARBA00023306"/>
    </source>
</evidence>
<protein>
    <recommendedName>
        <fullName evidence="18">Protein JTB</fullName>
    </recommendedName>
</protein>
<evidence type="ECO:0000256" key="19">
    <source>
        <dbReference type="SAM" id="SignalP"/>
    </source>
</evidence>
<comment type="caution">
    <text evidence="20">The sequence shown here is derived from an EMBL/GenBank/DDBJ whole genome shotgun (WGS) entry which is preliminary data.</text>
</comment>
<evidence type="ECO:0000256" key="2">
    <source>
        <dbReference type="ARBA" id="ARBA00004186"/>
    </source>
</evidence>
<evidence type="ECO:0000313" key="20">
    <source>
        <dbReference type="EMBL" id="KAK1174482.1"/>
    </source>
</evidence>
<evidence type="ECO:0000256" key="15">
    <source>
        <dbReference type="ARBA" id="ARBA00058368"/>
    </source>
</evidence>
<evidence type="ECO:0000256" key="16">
    <source>
        <dbReference type="ARBA" id="ARBA00060886"/>
    </source>
</evidence>
<keyword evidence="13" id="KW-0206">Cytoskeleton</keyword>
<dbReference type="GO" id="GO:0005819">
    <property type="term" value="C:spindle"/>
    <property type="evidence" value="ECO:0007669"/>
    <property type="project" value="UniProtKB-SubCell"/>
</dbReference>
<keyword evidence="7" id="KW-0812">Transmembrane</keyword>
<gene>
    <name evidence="20" type="primary">JTB</name>
    <name evidence="20" type="ORF">AOXY_G1982</name>
</gene>
<evidence type="ECO:0000256" key="13">
    <source>
        <dbReference type="ARBA" id="ARBA00023212"/>
    </source>
</evidence>
<evidence type="ECO:0000256" key="3">
    <source>
        <dbReference type="ARBA" id="ARBA00004300"/>
    </source>
</evidence>
<keyword evidence="14" id="KW-0131">Cell cycle</keyword>
<comment type="subcellular location">
    <subcellularLocation>
        <location evidence="3">Cytoplasm</location>
        <location evidence="3">Cytoskeleton</location>
        <location evidence="3">Microtubule organizing center</location>
        <location evidence="3">Centrosome</location>
    </subcellularLocation>
    <subcellularLocation>
        <location evidence="2">Cytoplasm</location>
        <location evidence="2">Cytoskeleton</location>
        <location evidence="2">Spindle</location>
    </subcellularLocation>
    <subcellularLocation>
        <location evidence="4">Membrane</location>
        <topology evidence="4">Single-pass type I membrane protein</topology>
    </subcellularLocation>
    <subcellularLocation>
        <location evidence="1">Mitochondrion</location>
    </subcellularLocation>
</comment>
<dbReference type="GO" id="GO:0030496">
    <property type="term" value="C:midbody"/>
    <property type="evidence" value="ECO:0007669"/>
    <property type="project" value="TreeGrafter"/>
</dbReference>
<reference evidence="20" key="1">
    <citation type="submission" date="2022-02" db="EMBL/GenBank/DDBJ databases">
        <title>Atlantic sturgeon de novo genome assembly.</title>
        <authorList>
            <person name="Stock M."/>
            <person name="Klopp C."/>
            <person name="Guiguen Y."/>
            <person name="Cabau C."/>
            <person name="Parinello H."/>
            <person name="Santidrian Yebra-Pimentel E."/>
            <person name="Kuhl H."/>
            <person name="Dirks R.P."/>
            <person name="Guessner J."/>
            <person name="Wuertz S."/>
            <person name="Du K."/>
            <person name="Schartl M."/>
        </authorList>
    </citation>
    <scope>NUCLEOTIDE SEQUENCE</scope>
    <source>
        <strain evidence="20">STURGEONOMICS-FGT-2020</strain>
        <tissue evidence="20">Whole blood</tissue>
    </source>
</reference>
<dbReference type="GO" id="GO:0005813">
    <property type="term" value="C:centrosome"/>
    <property type="evidence" value="ECO:0007669"/>
    <property type="project" value="UniProtKB-SubCell"/>
</dbReference>
<evidence type="ECO:0000256" key="17">
    <source>
        <dbReference type="ARBA" id="ARBA00063184"/>
    </source>
</evidence>
<dbReference type="FunFam" id="3.30.720.220:FF:000001">
    <property type="entry name" value="Jumping translocation breakpoint"/>
    <property type="match status" value="1"/>
</dbReference>
<sequence>MNLSSLGALPFLWMGWSFFYPYFGFCEGAPFKQEDGITSNAERQSCWEIEEFTVQQECTRCDDYTKKTESECMFSGFVEKIKCNHSGQVEYRSCRSATEEELKFWKFEGSMLSFGTVFAILVLFRQRTLDRRAEYKVLQQIEAI</sequence>
<keyword evidence="5" id="KW-0963">Cytoplasm</keyword>
<dbReference type="Proteomes" id="UP001230051">
    <property type="component" value="Unassembled WGS sequence"/>
</dbReference>
<dbReference type="Gene3D" id="3.30.720.220">
    <property type="match status" value="1"/>
</dbReference>
<dbReference type="PANTHER" id="PTHR13041:SF3">
    <property type="entry name" value="PROTEIN JTB"/>
    <property type="match status" value="1"/>
</dbReference>
<evidence type="ECO:0000256" key="7">
    <source>
        <dbReference type="ARBA" id="ARBA00022692"/>
    </source>
</evidence>
<dbReference type="EMBL" id="JAGXEW010000002">
    <property type="protein sequence ID" value="KAK1174482.1"/>
    <property type="molecule type" value="Genomic_DNA"/>
</dbReference>
<comment type="subunit">
    <text evidence="17">Interacts with AURKA, AURKB, BIRC5 and INCENP. May be a component of the CPC at least composed of BIRC5/survivin, CDCA8/borealin, INCENP and AURKB/Aurora-B.</text>
</comment>
<evidence type="ECO:0000256" key="9">
    <source>
        <dbReference type="ARBA" id="ARBA00022776"/>
    </source>
</evidence>
<organism evidence="20 21">
    <name type="scientific">Acipenser oxyrinchus oxyrinchus</name>
    <dbReference type="NCBI Taxonomy" id="40147"/>
    <lineage>
        <taxon>Eukaryota</taxon>
        <taxon>Metazoa</taxon>
        <taxon>Chordata</taxon>
        <taxon>Craniata</taxon>
        <taxon>Vertebrata</taxon>
        <taxon>Euteleostomi</taxon>
        <taxon>Actinopterygii</taxon>
        <taxon>Chondrostei</taxon>
        <taxon>Acipenseriformes</taxon>
        <taxon>Acipenseridae</taxon>
        <taxon>Acipenser</taxon>
    </lineage>
</organism>
<keyword evidence="21" id="KW-1185">Reference proteome</keyword>
<evidence type="ECO:0000256" key="6">
    <source>
        <dbReference type="ARBA" id="ARBA00022618"/>
    </source>
</evidence>
<evidence type="ECO:0000256" key="12">
    <source>
        <dbReference type="ARBA" id="ARBA00023136"/>
    </source>
</evidence>
<evidence type="ECO:0000256" key="10">
    <source>
        <dbReference type="ARBA" id="ARBA00022989"/>
    </source>
</evidence>
<dbReference type="Pfam" id="PF05439">
    <property type="entry name" value="JTB"/>
    <property type="match status" value="1"/>
</dbReference>
<keyword evidence="8 19" id="KW-0732">Signal</keyword>
<dbReference type="PANTHER" id="PTHR13041">
    <property type="entry name" value="JTB PROTEIN-RELATED"/>
    <property type="match status" value="1"/>
</dbReference>
<evidence type="ECO:0000256" key="5">
    <source>
        <dbReference type="ARBA" id="ARBA00022490"/>
    </source>
</evidence>
<name>A0AAD8GH64_ACIOX</name>
<evidence type="ECO:0000256" key="8">
    <source>
        <dbReference type="ARBA" id="ARBA00022729"/>
    </source>
</evidence>
<keyword evidence="12" id="KW-0472">Membrane</keyword>
<keyword evidence="10" id="KW-1133">Transmembrane helix</keyword>
<evidence type="ECO:0000256" key="1">
    <source>
        <dbReference type="ARBA" id="ARBA00004173"/>
    </source>
</evidence>
<keyword evidence="9" id="KW-0498">Mitosis</keyword>
<evidence type="ECO:0000256" key="18">
    <source>
        <dbReference type="ARBA" id="ARBA00068227"/>
    </source>
</evidence>